<feature type="compositionally biased region" description="Basic and acidic residues" evidence="1">
    <location>
        <begin position="580"/>
        <end position="601"/>
    </location>
</feature>
<dbReference type="STRING" id="6669.E9G7A8"/>
<evidence type="ECO:0008006" key="4">
    <source>
        <dbReference type="Google" id="ProtNLM"/>
    </source>
</evidence>
<dbReference type="FunCoup" id="E9G7A8">
    <property type="interactions" value="821"/>
</dbReference>
<feature type="compositionally biased region" description="Polar residues" evidence="1">
    <location>
        <begin position="494"/>
        <end position="515"/>
    </location>
</feature>
<dbReference type="GO" id="GO:0005769">
    <property type="term" value="C:early endosome"/>
    <property type="evidence" value="ECO:0000318"/>
    <property type="project" value="GO_Central"/>
</dbReference>
<feature type="region of interest" description="Disordered" evidence="1">
    <location>
        <begin position="749"/>
        <end position="776"/>
    </location>
</feature>
<dbReference type="KEGG" id="dpx:DAPPUDRAFT_238755"/>
<feature type="compositionally biased region" description="Polar residues" evidence="1">
    <location>
        <begin position="547"/>
        <end position="570"/>
    </location>
</feature>
<reference evidence="2 3" key="1">
    <citation type="journal article" date="2011" name="Science">
        <title>The ecoresponsive genome of Daphnia pulex.</title>
        <authorList>
            <person name="Colbourne J.K."/>
            <person name="Pfrender M.E."/>
            <person name="Gilbert D."/>
            <person name="Thomas W.K."/>
            <person name="Tucker A."/>
            <person name="Oakley T.H."/>
            <person name="Tokishita S."/>
            <person name="Aerts A."/>
            <person name="Arnold G.J."/>
            <person name="Basu M.K."/>
            <person name="Bauer D.J."/>
            <person name="Caceres C.E."/>
            <person name="Carmel L."/>
            <person name="Casola C."/>
            <person name="Choi J.H."/>
            <person name="Detter J.C."/>
            <person name="Dong Q."/>
            <person name="Dusheyko S."/>
            <person name="Eads B.D."/>
            <person name="Frohlich T."/>
            <person name="Geiler-Samerotte K.A."/>
            <person name="Gerlach D."/>
            <person name="Hatcher P."/>
            <person name="Jogdeo S."/>
            <person name="Krijgsveld J."/>
            <person name="Kriventseva E.V."/>
            <person name="Kultz D."/>
            <person name="Laforsch C."/>
            <person name="Lindquist E."/>
            <person name="Lopez J."/>
            <person name="Manak J.R."/>
            <person name="Muller J."/>
            <person name="Pangilinan J."/>
            <person name="Patwardhan R.P."/>
            <person name="Pitluck S."/>
            <person name="Pritham E.J."/>
            <person name="Rechtsteiner A."/>
            <person name="Rho M."/>
            <person name="Rogozin I.B."/>
            <person name="Sakarya O."/>
            <person name="Salamov A."/>
            <person name="Schaack S."/>
            <person name="Shapiro H."/>
            <person name="Shiga Y."/>
            <person name="Skalitzky C."/>
            <person name="Smith Z."/>
            <person name="Souvorov A."/>
            <person name="Sung W."/>
            <person name="Tang Z."/>
            <person name="Tsuchiya D."/>
            <person name="Tu H."/>
            <person name="Vos H."/>
            <person name="Wang M."/>
            <person name="Wolf Y.I."/>
            <person name="Yamagata H."/>
            <person name="Yamada T."/>
            <person name="Ye Y."/>
            <person name="Shaw J.R."/>
            <person name="Andrews J."/>
            <person name="Crease T.J."/>
            <person name="Tang H."/>
            <person name="Lucas S.M."/>
            <person name="Robertson H.M."/>
            <person name="Bork P."/>
            <person name="Koonin E.V."/>
            <person name="Zdobnov E.M."/>
            <person name="Grigoriev I.V."/>
            <person name="Lynch M."/>
            <person name="Boore J.L."/>
        </authorList>
    </citation>
    <scope>NUCLEOTIDE SEQUENCE [LARGE SCALE GENOMIC DNA]</scope>
</reference>
<dbReference type="OrthoDB" id="751084at2759"/>
<dbReference type="OMA" id="ACVEVEY"/>
<name>E9G7A8_DAPPU</name>
<feature type="compositionally biased region" description="Polar residues" evidence="1">
    <location>
        <begin position="892"/>
        <end position="922"/>
    </location>
</feature>
<gene>
    <name evidence="2" type="ORF">DAPPUDRAFT_238755</name>
</gene>
<dbReference type="GO" id="GO:0005829">
    <property type="term" value="C:cytosol"/>
    <property type="evidence" value="ECO:0007669"/>
    <property type="project" value="GOC"/>
</dbReference>
<dbReference type="GO" id="GO:1905394">
    <property type="term" value="F:retromer complex binding"/>
    <property type="evidence" value="ECO:0000318"/>
    <property type="project" value="GO_Central"/>
</dbReference>
<feature type="compositionally biased region" description="Polar residues" evidence="1">
    <location>
        <begin position="1099"/>
        <end position="1130"/>
    </location>
</feature>
<evidence type="ECO:0000313" key="2">
    <source>
        <dbReference type="EMBL" id="EFX84681.1"/>
    </source>
</evidence>
<dbReference type="InParanoid" id="E9G7A8"/>
<proteinExistence type="predicted"/>
<dbReference type="HOGENOM" id="CLU_273027_0_0_1"/>
<dbReference type="GO" id="GO:1901981">
    <property type="term" value="F:phosphatidylinositol phosphate binding"/>
    <property type="evidence" value="ECO:0000318"/>
    <property type="project" value="GO_Central"/>
</dbReference>
<dbReference type="AlphaFoldDB" id="E9G7A8"/>
<dbReference type="GO" id="GO:0042147">
    <property type="term" value="P:retrograde transport, endosome to Golgi"/>
    <property type="evidence" value="ECO:0000318"/>
    <property type="project" value="GO_Central"/>
</dbReference>
<evidence type="ECO:0000256" key="1">
    <source>
        <dbReference type="SAM" id="MobiDB-lite"/>
    </source>
</evidence>
<feature type="compositionally biased region" description="Basic and acidic residues" evidence="1">
    <location>
        <begin position="643"/>
        <end position="653"/>
    </location>
</feature>
<keyword evidence="3" id="KW-1185">Reference proteome</keyword>
<accession>E9G7A8</accession>
<dbReference type="Proteomes" id="UP000000305">
    <property type="component" value="Unassembled WGS sequence"/>
</dbReference>
<sequence>MDHIKEGEDPSCWTPDSLRKCQSLTLASDVALLKCMQNLSLRMVSSANGLLKDLDALNEDTTSACVEVEYCIQNLNLISTKQFMEKRVYDEEVTEKKEESTTQIQPVITSIDFVPKIKEAIREGLPAVKSQIANFEERINGNSSQSLNRNPNSHYSRSLPYLLGTEEFIDSPTVGVAEGRNFKSGSSSNLQLPIQTSHSTLSSVQSSPSLKSNLQVPVPVENRVHSDSDVSSMSEAGGGICSENKEIDETMKRPTLGNLKEELSARLKNAGDSKLKTTSEAYVTPNAKVPVKSESQRQELENSIHSHIVAAVQPMPVTVPSREIAKPPKKRNLFDDSSSESEGELFKTNLPKVPAVPPNLFSQPESKLPPTIPQLVVAKSNNTPTFVKTKSSTLFGSSDSEDDLFSGAITSNETTSKPVAKPIVKIAANFSDDEDNIFASQIAKPKNSQLPPTIKVAVPPIKSGSLFDDEDVPDFVAKKTILPVKVAAPVPKPQDQQPVLQTKQPQRSEQPQQRNLFADSEDSDDDLFRNIVVTKNKAPTLVVPPKTLSSSPLPDKLVTQSSRHQSTPIQNAEGKEEQEEQKRPASAKDNDNKPIHIEQHPKLKAKPSLLFDDDSDDEDLFAGVSVSAKPPPLATKVPALQDVQKDSKGKDLVTDVPPSKVTADVAEAIVGNPDDFFSGVLSTKPTSLSGTPFIARKPESSADGSAFGGVAQVTEKPTLPMKVAADPATIKMPSDKHVSASTPLLASSKTPIGLPVNIPDNQFGSQPTALQPPIPQQIPGLKAFEESDDEDLFGIQAKKRPPQPVPVKISAKTEEIQHAIKGEDLFVGIVEQKQPLPQPPVMSQKAPEKSETSSNERDSRQSPETEVKPQASAETVDKIAGRIASLKLSLAKQPNSLPFSNAAGSTATTPNDEDSTPISTSVVRKPFGGVPLFGPRIPSPVISNPPSPTKAEQKIMPGDSQNKDNEEVAQNSDLLDCVSKQRPKAPRNRKPPTRNFRRSQIQEDDDDDSMVTQPEETIQLPKETTPVVVSPVVTPPLPSPLKLDKKEASLVNESETKPANRSLFDDSDSSDGELFKTNASGTLSKAEAPLRKGGLKSNAKINSTLMGSGTDDSVLSSQSSIPTPKKVTTPSFLLADSDDDDDLFASAPKLHNRPKPDPTLVVSGNKAAAAAASDPLLHFQQ</sequence>
<evidence type="ECO:0000313" key="3">
    <source>
        <dbReference type="Proteomes" id="UP000000305"/>
    </source>
</evidence>
<feature type="compositionally biased region" description="Acidic residues" evidence="1">
    <location>
        <begin position="611"/>
        <end position="620"/>
    </location>
</feature>
<dbReference type="GO" id="GO:0036010">
    <property type="term" value="P:protein localization to endosome"/>
    <property type="evidence" value="ECO:0000318"/>
    <property type="project" value="GO_Central"/>
</dbReference>
<feature type="compositionally biased region" description="Basic residues" evidence="1">
    <location>
        <begin position="981"/>
        <end position="997"/>
    </location>
</feature>
<organism evidence="2 3">
    <name type="scientific">Daphnia pulex</name>
    <name type="common">Water flea</name>
    <dbReference type="NCBI Taxonomy" id="6669"/>
    <lineage>
        <taxon>Eukaryota</taxon>
        <taxon>Metazoa</taxon>
        <taxon>Ecdysozoa</taxon>
        <taxon>Arthropoda</taxon>
        <taxon>Crustacea</taxon>
        <taxon>Branchiopoda</taxon>
        <taxon>Diplostraca</taxon>
        <taxon>Cladocera</taxon>
        <taxon>Anomopoda</taxon>
        <taxon>Daphniidae</taxon>
        <taxon>Daphnia</taxon>
    </lineage>
</organism>
<feature type="region of interest" description="Disordered" evidence="1">
    <location>
        <begin position="830"/>
        <end position="876"/>
    </location>
</feature>
<feature type="compositionally biased region" description="Basic and acidic residues" evidence="1">
    <location>
        <begin position="846"/>
        <end position="867"/>
    </location>
</feature>
<dbReference type="GO" id="GO:0071203">
    <property type="term" value="C:WASH complex"/>
    <property type="evidence" value="ECO:0000318"/>
    <property type="project" value="GO_Central"/>
</dbReference>
<feature type="region of interest" description="Disordered" evidence="1">
    <location>
        <begin position="688"/>
        <end position="707"/>
    </location>
</feature>
<feature type="compositionally biased region" description="Basic and acidic residues" evidence="1">
    <location>
        <begin position="1042"/>
        <end position="1058"/>
    </location>
</feature>
<dbReference type="EMBL" id="GL732534">
    <property type="protein sequence ID" value="EFX84681.1"/>
    <property type="molecule type" value="Genomic_DNA"/>
</dbReference>
<feature type="compositionally biased region" description="Polar residues" evidence="1">
    <location>
        <begin position="759"/>
        <end position="769"/>
    </location>
</feature>
<protein>
    <recommendedName>
        <fullName evidence="4">FAM21/CAPZIP domain-containing protein</fullName>
    </recommendedName>
</protein>
<feature type="region of interest" description="Disordered" evidence="1">
    <location>
        <begin position="891"/>
        <end position="1159"/>
    </location>
</feature>
<feature type="region of interest" description="Disordered" evidence="1">
    <location>
        <begin position="487"/>
        <end position="656"/>
    </location>
</feature>